<accession>A0ABT4IKS7</accession>
<evidence type="ECO:0000259" key="1">
    <source>
        <dbReference type="Pfam" id="PF18024"/>
    </source>
</evidence>
<dbReference type="Proteomes" id="UP001141336">
    <property type="component" value="Unassembled WGS sequence"/>
</dbReference>
<protein>
    <submittedName>
        <fullName evidence="2">Helix-turn-helix domain-containing protein</fullName>
    </submittedName>
</protein>
<sequence length="61" mass="6989">MTPELPDRDVLAAYVDEGLSIRKIAIRIGCSKTTVAQALRQHGLSRRRIRVPDEMKKKLRM</sequence>
<feature type="domain" description="TyrR-like helix-turn-helix" evidence="1">
    <location>
        <begin position="7"/>
        <end position="45"/>
    </location>
</feature>
<reference evidence="2" key="1">
    <citation type="submission" date="2022-12" db="EMBL/GenBank/DDBJ databases">
        <title>Isolation and characterisation of novel Methanocorpusculum spp. from native Australian herbivores indicates the genus is ancestrally host-associated.</title>
        <authorList>
            <person name="Volmer J.G."/>
            <person name="Soo R.M."/>
            <person name="Evans P.N."/>
            <person name="Hoedt E.C."/>
            <person name="Astorga Alsina A.L."/>
            <person name="Woodcroft B.J."/>
            <person name="Tyson G.W."/>
            <person name="Hugenholtz P."/>
            <person name="Morrison M."/>
        </authorList>
    </citation>
    <scope>NUCLEOTIDE SEQUENCE</scope>
    <source>
        <strain evidence="2">CW153</strain>
    </source>
</reference>
<name>A0ABT4IKS7_9EURY</name>
<evidence type="ECO:0000313" key="3">
    <source>
        <dbReference type="Proteomes" id="UP001141336"/>
    </source>
</evidence>
<organism evidence="2 3">
    <name type="scientific">Methanocorpusculum vombati</name>
    <dbReference type="NCBI Taxonomy" id="3002864"/>
    <lineage>
        <taxon>Archaea</taxon>
        <taxon>Methanobacteriati</taxon>
        <taxon>Methanobacteriota</taxon>
        <taxon>Stenosarchaea group</taxon>
        <taxon>Methanomicrobia</taxon>
        <taxon>Methanomicrobiales</taxon>
        <taxon>Methanocorpusculaceae</taxon>
        <taxon>Methanocorpusculum</taxon>
    </lineage>
</organism>
<dbReference type="Gene3D" id="1.10.10.60">
    <property type="entry name" value="Homeodomain-like"/>
    <property type="match status" value="1"/>
</dbReference>
<keyword evidence="3" id="KW-1185">Reference proteome</keyword>
<gene>
    <name evidence="2" type="ORF">O0S09_03585</name>
</gene>
<evidence type="ECO:0000313" key="2">
    <source>
        <dbReference type="EMBL" id="MCZ0862337.1"/>
    </source>
</evidence>
<proteinExistence type="predicted"/>
<dbReference type="Pfam" id="PF18024">
    <property type="entry name" value="HTH_50"/>
    <property type="match status" value="1"/>
</dbReference>
<dbReference type="RefSeq" id="WP_268922579.1">
    <property type="nucleotide sequence ID" value="NZ_JAPTGC010000004.1"/>
</dbReference>
<comment type="caution">
    <text evidence="2">The sequence shown here is derived from an EMBL/GenBank/DDBJ whole genome shotgun (WGS) entry which is preliminary data.</text>
</comment>
<dbReference type="EMBL" id="JAPTGC010000004">
    <property type="protein sequence ID" value="MCZ0862337.1"/>
    <property type="molecule type" value="Genomic_DNA"/>
</dbReference>
<dbReference type="InterPro" id="IPR030828">
    <property type="entry name" value="HTH_TyrR"/>
</dbReference>